<keyword evidence="6" id="KW-0326">Glycosidase</keyword>
<keyword evidence="5" id="KW-0119">Carbohydrate metabolism</keyword>
<keyword evidence="2" id="KW-0964">Secreted</keyword>
<name>A0ABU6CSY0_9GAMM</name>
<evidence type="ECO:0000313" key="10">
    <source>
        <dbReference type="EMBL" id="MEB4589508.1"/>
    </source>
</evidence>
<dbReference type="PROSITE" id="PS51257">
    <property type="entry name" value="PROKAR_LIPOPROTEIN"/>
    <property type="match status" value="1"/>
</dbReference>
<dbReference type="Proteomes" id="UP001308005">
    <property type="component" value="Unassembled WGS sequence"/>
</dbReference>
<dbReference type="RefSeq" id="WP_324692701.1">
    <property type="nucleotide sequence ID" value="NZ_JAYMYJ010000008.1"/>
</dbReference>
<comment type="subcellular location">
    <subcellularLocation>
        <location evidence="1">Secreted</location>
    </subcellularLocation>
</comment>
<accession>A0ABU6CSY0</accession>
<sequence length="334" mass="35834">MRNYLTTLVLSLSVCGCAAISAPNGSSTDAPSSVTTATQPDRVTRPTPQPSSPDSREHTNTISTPNLASTNCNLTQESVFPHVEIGQIPILRDRLTNAVLFSSQMQVDTDGAPDAYHPDDIGITHICNGVNVNVGGSWEPNCLTKFNRAKAEDFQGSTKIDFFAMATGSNGVPIIQGNNDPKPGYFVSTSSFKQPGINRNTPQAQLDSNTIPYIVIPGTWQRSSAPGVKLGDFAVVLRKSTGKISYAVVGDTGPKSKLGEGSVALHEALGNDPFMMRYGKRRAMKGIGSRDVLYVIFPNSRKSGEVVTSQLVDTEGARLLEQFGGKQKLLRCSR</sequence>
<feature type="region of interest" description="Disordered" evidence="8">
    <location>
        <begin position="23"/>
        <end position="68"/>
    </location>
</feature>
<evidence type="ECO:0000313" key="11">
    <source>
        <dbReference type="Proteomes" id="UP001308005"/>
    </source>
</evidence>
<dbReference type="GO" id="GO:0016787">
    <property type="term" value="F:hydrolase activity"/>
    <property type="evidence" value="ECO:0007669"/>
    <property type="project" value="UniProtKB-KW"/>
</dbReference>
<keyword evidence="7" id="KW-0624">Polysaccharide degradation</keyword>
<reference evidence="10 11" key="2">
    <citation type="submission" date="2024-01" db="EMBL/GenBank/DDBJ databases">
        <authorList>
            <person name="Xie X."/>
        </authorList>
    </citation>
    <scope>NUCLEOTIDE SEQUENCE [LARGE SCALE GENOMIC DNA]</scope>
    <source>
        <strain evidence="10">SCUT-1</strain>
    </source>
</reference>
<evidence type="ECO:0000256" key="8">
    <source>
        <dbReference type="SAM" id="MobiDB-lite"/>
    </source>
</evidence>
<dbReference type="InterPro" id="IPR009939">
    <property type="entry name" value="Chitosanase_fungal"/>
</dbReference>
<dbReference type="Pfam" id="PF07335">
    <property type="entry name" value="Glyco_hydro_75"/>
    <property type="match status" value="1"/>
</dbReference>
<proteinExistence type="predicted"/>
<evidence type="ECO:0000256" key="2">
    <source>
        <dbReference type="ARBA" id="ARBA00022525"/>
    </source>
</evidence>
<evidence type="ECO:0000256" key="6">
    <source>
        <dbReference type="ARBA" id="ARBA00023295"/>
    </source>
</evidence>
<feature type="compositionally biased region" description="Polar residues" evidence="8">
    <location>
        <begin position="23"/>
        <end position="41"/>
    </location>
</feature>
<evidence type="ECO:0000256" key="4">
    <source>
        <dbReference type="ARBA" id="ARBA00022801"/>
    </source>
</evidence>
<evidence type="ECO:0000256" key="9">
    <source>
        <dbReference type="SAM" id="SignalP"/>
    </source>
</evidence>
<feature type="chain" id="PRO_5045765363" evidence="9">
    <location>
        <begin position="19"/>
        <end position="334"/>
    </location>
</feature>
<keyword evidence="3 9" id="KW-0732">Signal</keyword>
<dbReference type="EMBL" id="JAYMYJ010000008">
    <property type="protein sequence ID" value="MEB4589508.1"/>
    <property type="molecule type" value="Genomic_DNA"/>
</dbReference>
<keyword evidence="4 10" id="KW-0378">Hydrolase</keyword>
<evidence type="ECO:0000256" key="7">
    <source>
        <dbReference type="ARBA" id="ARBA00023326"/>
    </source>
</evidence>
<evidence type="ECO:0000256" key="3">
    <source>
        <dbReference type="ARBA" id="ARBA00022729"/>
    </source>
</evidence>
<evidence type="ECO:0000256" key="5">
    <source>
        <dbReference type="ARBA" id="ARBA00023277"/>
    </source>
</evidence>
<evidence type="ECO:0000256" key="1">
    <source>
        <dbReference type="ARBA" id="ARBA00004613"/>
    </source>
</evidence>
<reference evidence="11" key="1">
    <citation type="submission" date="2023-07" db="EMBL/GenBank/DDBJ databases">
        <title>The carbon used by Thiothrix.</title>
        <authorList>
            <person name="Chen L."/>
        </authorList>
    </citation>
    <scope>NUCLEOTIDE SEQUENCE [LARGE SCALE GENOMIC DNA]</scope>
</reference>
<comment type="caution">
    <text evidence="10">The sequence shown here is derived from an EMBL/GenBank/DDBJ whole genome shotgun (WGS) entry which is preliminary data.</text>
</comment>
<keyword evidence="11" id="KW-1185">Reference proteome</keyword>
<gene>
    <name evidence="10" type="ORF">VSS37_00815</name>
</gene>
<protein>
    <submittedName>
        <fullName evidence="10">Glycoside hydrolase family 75 protein</fullName>
    </submittedName>
</protein>
<feature type="signal peptide" evidence="9">
    <location>
        <begin position="1"/>
        <end position="18"/>
    </location>
</feature>
<organism evidence="10 11">
    <name type="scientific">Candidatus Thiothrix phosphatis</name>
    <dbReference type="NCBI Taxonomy" id="3112415"/>
    <lineage>
        <taxon>Bacteria</taxon>
        <taxon>Pseudomonadati</taxon>
        <taxon>Pseudomonadota</taxon>
        <taxon>Gammaproteobacteria</taxon>
        <taxon>Thiotrichales</taxon>
        <taxon>Thiotrichaceae</taxon>
        <taxon>Thiothrix</taxon>
    </lineage>
</organism>